<dbReference type="Proteomes" id="UP000199497">
    <property type="component" value="Unassembled WGS sequence"/>
</dbReference>
<organism evidence="1 2">
    <name type="scientific">Actinopolyspora xinjiangensis</name>
    <dbReference type="NCBI Taxonomy" id="405564"/>
    <lineage>
        <taxon>Bacteria</taxon>
        <taxon>Bacillati</taxon>
        <taxon>Actinomycetota</taxon>
        <taxon>Actinomycetes</taxon>
        <taxon>Actinopolysporales</taxon>
        <taxon>Actinopolysporaceae</taxon>
        <taxon>Actinopolyspora</taxon>
    </lineage>
</organism>
<proteinExistence type="predicted"/>
<reference evidence="2" key="1">
    <citation type="submission" date="2016-10" db="EMBL/GenBank/DDBJ databases">
        <authorList>
            <person name="Varghese N."/>
            <person name="Submissions S."/>
        </authorList>
    </citation>
    <scope>NUCLEOTIDE SEQUENCE [LARGE SCALE GENOMIC DNA]</scope>
    <source>
        <strain evidence="2">DSM 46732</strain>
    </source>
</reference>
<gene>
    <name evidence="1" type="ORF">SAMN04487905_1096</name>
</gene>
<accession>A0A1H0VID7</accession>
<evidence type="ECO:0000313" key="1">
    <source>
        <dbReference type="EMBL" id="SDP78339.1"/>
    </source>
</evidence>
<dbReference type="STRING" id="405564.SAMN04487905_1096"/>
<keyword evidence="2" id="KW-1185">Reference proteome</keyword>
<sequence length="139" mass="14781">MMLVTSKATGHVGTSGPIDFTPVLREDAETPATMQMAMNVDISLEDAAAALWIVLRGGIELSALDNDRFTHEMVLETIFAEGGNAVAAARDEMNDQPAGSFEAHTAHALRSRVAALYGTGPAVAGQARQCRADRREVAR</sequence>
<protein>
    <submittedName>
        <fullName evidence="1">Uncharacterized protein</fullName>
    </submittedName>
</protein>
<evidence type="ECO:0000313" key="2">
    <source>
        <dbReference type="Proteomes" id="UP000199497"/>
    </source>
</evidence>
<dbReference type="EMBL" id="FNJR01000009">
    <property type="protein sequence ID" value="SDP78339.1"/>
    <property type="molecule type" value="Genomic_DNA"/>
</dbReference>
<name>A0A1H0VID7_9ACTN</name>
<dbReference type="AlphaFoldDB" id="A0A1H0VID7"/>